<protein>
    <submittedName>
        <fullName evidence="1">Uncharacterized protein</fullName>
    </submittedName>
</protein>
<dbReference type="AlphaFoldDB" id="A0A7H0GXE4"/>
<accession>A0A7H0GXE4</accession>
<dbReference type="RefSeq" id="WP_187733190.1">
    <property type="nucleotide sequence ID" value="NZ_CP060784.1"/>
</dbReference>
<proteinExistence type="predicted"/>
<name>A0A7H0GXE4_9BACT</name>
<keyword evidence="2" id="KW-1185">Reference proteome</keyword>
<organism evidence="1 2">
    <name type="scientific">Hymenobacter qilianensis</name>
    <dbReference type="NCBI Taxonomy" id="1385715"/>
    <lineage>
        <taxon>Bacteria</taxon>
        <taxon>Pseudomonadati</taxon>
        <taxon>Bacteroidota</taxon>
        <taxon>Cytophagia</taxon>
        <taxon>Cytophagales</taxon>
        <taxon>Hymenobacteraceae</taxon>
        <taxon>Hymenobacter</taxon>
    </lineage>
</organism>
<gene>
    <name evidence="1" type="ORF">H9L05_04480</name>
</gene>
<reference evidence="1 2" key="1">
    <citation type="submission" date="2020-08" db="EMBL/GenBank/DDBJ databases">
        <title>Genome sequence of Hymenobacter qilianensis JCM 19763T.</title>
        <authorList>
            <person name="Hyun D.-W."/>
            <person name="Bae J.-W."/>
        </authorList>
    </citation>
    <scope>NUCLEOTIDE SEQUENCE [LARGE SCALE GENOMIC DNA]</scope>
    <source>
        <strain evidence="1 2">JCM 19763</strain>
    </source>
</reference>
<dbReference type="EMBL" id="CP060784">
    <property type="protein sequence ID" value="QNP52960.1"/>
    <property type="molecule type" value="Genomic_DNA"/>
</dbReference>
<evidence type="ECO:0000313" key="1">
    <source>
        <dbReference type="EMBL" id="QNP52960.1"/>
    </source>
</evidence>
<dbReference type="KEGG" id="hqi:H9L05_04480"/>
<dbReference type="Proteomes" id="UP000516093">
    <property type="component" value="Chromosome"/>
</dbReference>
<evidence type="ECO:0000313" key="2">
    <source>
        <dbReference type="Proteomes" id="UP000516093"/>
    </source>
</evidence>
<sequence>MAAFVGLGLSGQSVQAQGTDAAGAPRGPLVLGAYVQGGFIIAHTPRVAHLVQAHPTGFELNWQRQTTGNAPGTRGIAIRKWAWP</sequence>